<dbReference type="InterPro" id="IPR016186">
    <property type="entry name" value="C-type_lectin-like/link_sf"/>
</dbReference>
<evidence type="ECO:0000313" key="4">
    <source>
        <dbReference type="Proteomes" id="UP000217350"/>
    </source>
</evidence>
<accession>A0A223FMX6</accession>
<keyword evidence="1" id="KW-0472">Membrane</keyword>
<name>A0A223FMX6_9POXV</name>
<dbReference type="Gene3D" id="3.10.100.10">
    <property type="entry name" value="Mannose-Binding Protein A, subunit A"/>
    <property type="match status" value="1"/>
</dbReference>
<organism evidence="3 4">
    <name type="scientific">Murmansk poxvirus</name>
    <dbReference type="NCBI Taxonomy" id="2025359"/>
    <lineage>
        <taxon>Viruses</taxon>
        <taxon>Varidnaviria</taxon>
        <taxon>Bamfordvirae</taxon>
        <taxon>Nucleocytoviricota</taxon>
        <taxon>Pokkesviricetes</taxon>
        <taxon>Chitovirales</taxon>
        <taxon>Poxviridae</taxon>
        <taxon>Chordopoxvirinae</taxon>
        <taxon>Centapoxvirus</taxon>
        <taxon>Centapoxvirus microtuspox</taxon>
        <taxon>Murmansk microtuspox virus</taxon>
    </lineage>
</organism>
<reference evidence="3 4" key="1">
    <citation type="journal article" date="2017" name="Virus Genes">
        <title>Two novel poxviruses with unusual genome rearrangements: NY_014 and Murmansk.</title>
        <authorList>
            <person name="Smithson C."/>
            <person name="Meyer H."/>
            <person name="Gigante C.M."/>
            <person name="Gao J."/>
            <person name="Zhao H."/>
            <person name="Batra D."/>
            <person name="Damon I."/>
            <person name="Upton C."/>
            <person name="Li Y."/>
        </authorList>
    </citation>
    <scope>NUCLEOTIDE SEQUENCE [LARGE SCALE GENOMIC DNA]</scope>
    <source>
        <strain evidence="3 4">LEIV-11411</strain>
    </source>
</reference>
<protein>
    <submittedName>
        <fullName evidence="3">IEV and EEV membrane glycoprotein</fullName>
    </submittedName>
</protein>
<feature type="transmembrane region" description="Helical" evidence="1">
    <location>
        <begin position="20"/>
        <end position="38"/>
    </location>
</feature>
<keyword evidence="1" id="KW-1133">Transmembrane helix</keyword>
<evidence type="ECO:0000256" key="1">
    <source>
        <dbReference type="SAM" id="Phobius"/>
    </source>
</evidence>
<keyword evidence="1" id="KW-0812">Transmembrane</keyword>
<dbReference type="SUPFAM" id="SSF56436">
    <property type="entry name" value="C-type lectin-like"/>
    <property type="match status" value="1"/>
</dbReference>
<dbReference type="Proteomes" id="UP000217350">
    <property type="component" value="Segment"/>
</dbReference>
<dbReference type="EMBL" id="MF001304">
    <property type="protein sequence ID" value="AST09346.1"/>
    <property type="molecule type" value="Genomic_DNA"/>
</dbReference>
<dbReference type="InterPro" id="IPR001304">
    <property type="entry name" value="C-type_lectin-like"/>
</dbReference>
<dbReference type="Pfam" id="PF00059">
    <property type="entry name" value="Lectin_C"/>
    <property type="match status" value="1"/>
</dbReference>
<gene>
    <name evidence="3" type="ORF">Murmansk-151</name>
</gene>
<sequence length="169" mass="19582">MKSFNRQTVNKFRKMSVPAAIMMIVSTIISGIGTFLRYKEELMPSACTNGWIQYDNYCYLDPNIKMSADNAIIQCHKLKARLPNAYTRHLKVLYTIFSKDYWISLKKTDNNTWIDSNNNKKVDITKLPNYKQLNNTSSESCHIYKAGRVSKSSTCKVTHNVICVKKFYK</sequence>
<dbReference type="InterPro" id="IPR016187">
    <property type="entry name" value="CTDL_fold"/>
</dbReference>
<proteinExistence type="predicted"/>
<feature type="domain" description="C-type lectin" evidence="2">
    <location>
        <begin position="65"/>
        <end position="165"/>
    </location>
</feature>
<keyword evidence="4" id="KW-1185">Reference proteome</keyword>
<evidence type="ECO:0000313" key="3">
    <source>
        <dbReference type="EMBL" id="AST09346.1"/>
    </source>
</evidence>
<evidence type="ECO:0000259" key="2">
    <source>
        <dbReference type="Pfam" id="PF00059"/>
    </source>
</evidence>
<dbReference type="OrthoDB" id="15472at10239"/>